<feature type="compositionally biased region" description="Basic and acidic residues" evidence="4">
    <location>
        <begin position="165"/>
        <end position="227"/>
    </location>
</feature>
<dbReference type="GO" id="GO:0016151">
    <property type="term" value="F:nickel cation binding"/>
    <property type="evidence" value="ECO:0007669"/>
    <property type="project" value="InterPro"/>
</dbReference>
<protein>
    <recommendedName>
        <fullName evidence="5">UreE urease accessory N-terminal domain-containing protein</fullName>
    </recommendedName>
</protein>
<gene>
    <name evidence="6" type="ORF">GCM10009066_03320</name>
</gene>
<name>A0AAV3S4Z3_9EURY</name>
<evidence type="ECO:0000313" key="7">
    <source>
        <dbReference type="Proteomes" id="UP001500837"/>
    </source>
</evidence>
<dbReference type="InterPro" id="IPR036118">
    <property type="entry name" value="UreE_N_sf"/>
</dbReference>
<evidence type="ECO:0000256" key="1">
    <source>
        <dbReference type="ARBA" id="ARBA00022490"/>
    </source>
</evidence>
<dbReference type="EMBL" id="BAAABL010000020">
    <property type="protein sequence ID" value="GAA0292135.1"/>
    <property type="molecule type" value="Genomic_DNA"/>
</dbReference>
<keyword evidence="2" id="KW-0533">Nickel</keyword>
<dbReference type="SUPFAM" id="SSF69287">
    <property type="entry name" value="Urease metallochaperone UreE, N-terminal domain"/>
    <property type="match status" value="1"/>
</dbReference>
<dbReference type="InterPro" id="IPR012406">
    <property type="entry name" value="UreE"/>
</dbReference>
<feature type="region of interest" description="Disordered" evidence="4">
    <location>
        <begin position="141"/>
        <end position="241"/>
    </location>
</feature>
<dbReference type="SMART" id="SM00988">
    <property type="entry name" value="UreE_N"/>
    <property type="match status" value="1"/>
</dbReference>
<dbReference type="RefSeq" id="WP_211312439.1">
    <property type="nucleotide sequence ID" value="NZ_BAAABL010000020.1"/>
</dbReference>
<dbReference type="Gene3D" id="2.60.260.20">
    <property type="entry name" value="Urease metallochaperone UreE, N-terminal domain"/>
    <property type="match status" value="1"/>
</dbReference>
<dbReference type="Pfam" id="PF02814">
    <property type="entry name" value="UreE_N"/>
    <property type="match status" value="1"/>
</dbReference>
<dbReference type="InterPro" id="IPR004029">
    <property type="entry name" value="UreE_N"/>
</dbReference>
<evidence type="ECO:0000259" key="5">
    <source>
        <dbReference type="SMART" id="SM00988"/>
    </source>
</evidence>
<organism evidence="6 7">
    <name type="scientific">Halarchaeum salinum</name>
    <dbReference type="NCBI Taxonomy" id="489912"/>
    <lineage>
        <taxon>Archaea</taxon>
        <taxon>Methanobacteriati</taxon>
        <taxon>Methanobacteriota</taxon>
        <taxon>Stenosarchaea group</taxon>
        <taxon>Halobacteria</taxon>
        <taxon>Halobacteriales</taxon>
        <taxon>Halobacteriaceae</taxon>
    </lineage>
</organism>
<keyword evidence="1" id="KW-0963">Cytoplasm</keyword>
<keyword evidence="3" id="KW-0143">Chaperone</keyword>
<comment type="caution">
    <text evidence="6">The sequence shown here is derived from an EMBL/GenBank/DDBJ whole genome shotgun (WGS) entry which is preliminary data.</text>
</comment>
<dbReference type="HAMAP" id="MF_00822">
    <property type="entry name" value="UreE"/>
    <property type="match status" value="1"/>
</dbReference>
<evidence type="ECO:0000256" key="3">
    <source>
        <dbReference type="ARBA" id="ARBA00023186"/>
    </source>
</evidence>
<proteinExistence type="inferred from homology"/>
<dbReference type="Proteomes" id="UP001500837">
    <property type="component" value="Unassembled WGS sequence"/>
</dbReference>
<feature type="domain" description="UreE urease accessory N-terminal" evidence="5">
    <location>
        <begin position="15"/>
        <end position="78"/>
    </location>
</feature>
<dbReference type="AlphaFoldDB" id="A0AAV3S4Z3"/>
<reference evidence="6 7" key="1">
    <citation type="journal article" date="2019" name="Int. J. Syst. Evol. Microbiol.">
        <title>The Global Catalogue of Microorganisms (GCM) 10K type strain sequencing project: providing services to taxonomists for standard genome sequencing and annotation.</title>
        <authorList>
            <consortium name="The Broad Institute Genomics Platform"/>
            <consortium name="The Broad Institute Genome Sequencing Center for Infectious Disease"/>
            <person name="Wu L."/>
            <person name="Ma J."/>
        </authorList>
    </citation>
    <scope>NUCLEOTIDE SEQUENCE [LARGE SCALE GENOMIC DNA]</scope>
    <source>
        <strain evidence="6 7">JCM 16330</strain>
    </source>
</reference>
<dbReference type="GO" id="GO:0005737">
    <property type="term" value="C:cytoplasm"/>
    <property type="evidence" value="ECO:0007669"/>
    <property type="project" value="InterPro"/>
</dbReference>
<dbReference type="GO" id="GO:0006457">
    <property type="term" value="P:protein folding"/>
    <property type="evidence" value="ECO:0007669"/>
    <property type="project" value="InterPro"/>
</dbReference>
<accession>A0AAV3S4Z3</accession>
<keyword evidence="7" id="KW-1185">Reference proteome</keyword>
<sequence>MELYDTYLGNERTDNDVAARVETSEGDAVRRVMLDETTRRRSRFRTTADDGTDVGVVATDAGSLEPGDVLAGESERLLVVGLAAREAIVVSMTDATATAETMALAAKLGHVVGNRHRDLAVRGSDVLIAVEESIERQRAEIEGHLPEGATVGVEDVDPTLFDDATPEHEHDSGAHGHGEGGSEHGGKVNGQERDGEHEHGDNTHEHIHDGDDIHKHDGTHGHTHDGDAPANGVRTPGGSGS</sequence>
<evidence type="ECO:0000256" key="4">
    <source>
        <dbReference type="SAM" id="MobiDB-lite"/>
    </source>
</evidence>
<evidence type="ECO:0000256" key="2">
    <source>
        <dbReference type="ARBA" id="ARBA00022596"/>
    </source>
</evidence>
<evidence type="ECO:0000313" key="6">
    <source>
        <dbReference type="EMBL" id="GAA0292135.1"/>
    </source>
</evidence>